<name>A0ABS4JJT5_9BACL</name>
<dbReference type="RefSeq" id="WP_209864206.1">
    <property type="nucleotide sequence ID" value="NZ_JAGGLD010000005.1"/>
</dbReference>
<dbReference type="CDD" id="cd23763">
    <property type="entry name" value="ASKHA_ATPase_ROK"/>
    <property type="match status" value="1"/>
</dbReference>
<dbReference type="Proteomes" id="UP001519288">
    <property type="component" value="Unassembled WGS sequence"/>
</dbReference>
<dbReference type="InterPro" id="IPR000600">
    <property type="entry name" value="ROK"/>
</dbReference>
<keyword evidence="3" id="KW-0119">Carbohydrate metabolism</keyword>
<protein>
    <submittedName>
        <fullName evidence="4">NBD/HSP70 family sugar kinase</fullName>
    </submittedName>
</protein>
<keyword evidence="4" id="KW-0808">Transferase</keyword>
<dbReference type="PANTHER" id="PTHR18964:SF149">
    <property type="entry name" value="BIFUNCTIONAL UDP-N-ACETYLGLUCOSAMINE 2-EPIMERASE_N-ACETYLMANNOSAMINE KINASE"/>
    <property type="match status" value="1"/>
</dbReference>
<accession>A0ABS4JJT5</accession>
<comment type="caution">
    <text evidence="4">The sequence shown here is derived from an EMBL/GenBank/DDBJ whole genome shotgun (WGS) entry which is preliminary data.</text>
</comment>
<evidence type="ECO:0000256" key="2">
    <source>
        <dbReference type="ARBA" id="ARBA00006479"/>
    </source>
</evidence>
<evidence type="ECO:0000313" key="5">
    <source>
        <dbReference type="Proteomes" id="UP001519288"/>
    </source>
</evidence>
<gene>
    <name evidence="4" type="ORF">J2Z69_003020</name>
</gene>
<reference evidence="4 5" key="1">
    <citation type="submission" date="2021-03" db="EMBL/GenBank/DDBJ databases">
        <title>Genomic Encyclopedia of Type Strains, Phase IV (KMG-IV): sequencing the most valuable type-strain genomes for metagenomic binning, comparative biology and taxonomic classification.</title>
        <authorList>
            <person name="Goeker M."/>
        </authorList>
    </citation>
    <scope>NUCLEOTIDE SEQUENCE [LARGE SCALE GENOMIC DNA]</scope>
    <source>
        <strain evidence="4 5">DSM 26806</strain>
    </source>
</reference>
<dbReference type="InterPro" id="IPR036388">
    <property type="entry name" value="WH-like_DNA-bd_sf"/>
</dbReference>
<organism evidence="4 5">
    <name type="scientific">Paenibacillus shirakamiensis</name>
    <dbReference type="NCBI Taxonomy" id="1265935"/>
    <lineage>
        <taxon>Bacteria</taxon>
        <taxon>Bacillati</taxon>
        <taxon>Bacillota</taxon>
        <taxon>Bacilli</taxon>
        <taxon>Bacillales</taxon>
        <taxon>Paenibacillaceae</taxon>
        <taxon>Paenibacillus</taxon>
    </lineage>
</organism>
<dbReference type="GO" id="GO:0016301">
    <property type="term" value="F:kinase activity"/>
    <property type="evidence" value="ECO:0007669"/>
    <property type="project" value="UniProtKB-KW"/>
</dbReference>
<proteinExistence type="inferred from homology"/>
<evidence type="ECO:0000313" key="4">
    <source>
        <dbReference type="EMBL" id="MBP2001964.1"/>
    </source>
</evidence>
<dbReference type="SUPFAM" id="SSF46785">
    <property type="entry name" value="Winged helix' DNA-binding domain"/>
    <property type="match status" value="1"/>
</dbReference>
<keyword evidence="5" id="KW-1185">Reference proteome</keyword>
<dbReference type="EMBL" id="JAGGLD010000005">
    <property type="protein sequence ID" value="MBP2001964.1"/>
    <property type="molecule type" value="Genomic_DNA"/>
</dbReference>
<comment type="similarity">
    <text evidence="2">Belongs to the ROK (NagC/XylR) family.</text>
</comment>
<dbReference type="Gene3D" id="1.10.10.10">
    <property type="entry name" value="Winged helix-like DNA-binding domain superfamily/Winged helix DNA-binding domain"/>
    <property type="match status" value="1"/>
</dbReference>
<keyword evidence="3" id="KW-0859">Xylose metabolism</keyword>
<dbReference type="SUPFAM" id="SSF53067">
    <property type="entry name" value="Actin-like ATPase domain"/>
    <property type="match status" value="1"/>
</dbReference>
<dbReference type="PANTHER" id="PTHR18964">
    <property type="entry name" value="ROK (REPRESSOR, ORF, KINASE) FAMILY"/>
    <property type="match status" value="1"/>
</dbReference>
<dbReference type="Pfam" id="PF00480">
    <property type="entry name" value="ROK"/>
    <property type="match status" value="1"/>
</dbReference>
<evidence type="ECO:0000256" key="3">
    <source>
        <dbReference type="ARBA" id="ARBA00022629"/>
    </source>
</evidence>
<keyword evidence="4" id="KW-0418">Kinase</keyword>
<dbReference type="InterPro" id="IPR036390">
    <property type="entry name" value="WH_DNA-bd_sf"/>
</dbReference>
<dbReference type="Gene3D" id="3.30.420.40">
    <property type="match status" value="2"/>
</dbReference>
<dbReference type="InterPro" id="IPR043129">
    <property type="entry name" value="ATPase_NBD"/>
</dbReference>
<sequence>MIPTGNQQVSKKINKAQVLHLVHKQGPISRVELSRLSRLSPSTVSILIEELIDDELIHEMGTVSSGAGRRMTMLKVRPDGGYVLGVDLTHFRCALLDLSGAIIQEEAITRLSGEKDLTDQLPREMESFVQRCGLSWSKIRRIGISIPGLVDESKHKIISASPLLVEQLPLGKRYEEDYGIPVKLMNDLDAAGFAERNNGAAQGIHSLIYLLVDRNVGGGLVIGNQVYRGSRGRAGKVDAFRPFAMEPLAKRLQTSYPDMFESSLSPEDTLSRLGELWEQKLSIAYEEMEGILEGIATYCGGILQLLNPQQLIFDGWIIRNSLVFDRLKEKIAHCEDSHVEPTPVKIAHWGKKGPAIGAATLGLHETFKAVTID</sequence>
<evidence type="ECO:0000256" key="1">
    <source>
        <dbReference type="ARBA" id="ARBA00002486"/>
    </source>
</evidence>
<comment type="function">
    <text evidence="1">Transcriptional repressor of xylose-utilizing enzymes.</text>
</comment>